<dbReference type="EMBL" id="JAJKFW010000057">
    <property type="protein sequence ID" value="MCC9644579.1"/>
    <property type="molecule type" value="Genomic_DNA"/>
</dbReference>
<dbReference type="Proteomes" id="UP001430306">
    <property type="component" value="Unassembled WGS sequence"/>
</dbReference>
<reference evidence="1" key="1">
    <citation type="submission" date="2021-11" db="EMBL/GenBank/DDBJ databases">
        <title>Genome sequence.</title>
        <authorList>
            <person name="Sun Q."/>
        </authorList>
    </citation>
    <scope>NUCLEOTIDE SEQUENCE</scope>
    <source>
        <strain evidence="1">JC740</strain>
    </source>
</reference>
<gene>
    <name evidence="1" type="ORF">LOC71_20080</name>
</gene>
<evidence type="ECO:0000313" key="1">
    <source>
        <dbReference type="EMBL" id="MCC9644579.1"/>
    </source>
</evidence>
<sequence length="532" mass="58838">MSSLDTTFEILTHHSSPSAGEVLCVGATSNDPSTKLRSVKAIAHRRDAKTLNWLVNRFDKFREVMLSGLLDENGHLDSGYLGKAVVRQLKKASWNQAVGLRLINMAECFGQADALESLIQISLEHDDSLIRAAAAEVVLSLSASLSKSIRHRSDGKRLDPDAERYRQRMAEALGQAVEQYHVHRNNDLLDAFLVISDWNDVLLQRLLADESPTQETLVRRLKNSEHQSVLHLLAGFVRRRKIPGAVVGVLLRRHDAMFCEALLETIGDQPSPVVSINLKEYGLPDCLRGGESFMRSLGSDRDIAMCHAYSLAMPHEPEVIHMVLAMLQRNEEGAIRAAETCLKRVDAPSLEFWISILEAALDDESPEEAGGDASIADRATMMMNSLIQLTDHPEKLLSQSAQRLLTHLNTAETLPVFADLEPEVGKRLGQVLMGADETTLDVIRQGLRHAVLQNRLDAIGFAETLGLIDLMIEPLESIAKNDHQIAKMRTAQALGHGHGTQSEVLLREMCSMQKGSLRDAAIESMEMRGLTL</sequence>
<dbReference type="RefSeq" id="WP_230276296.1">
    <property type="nucleotide sequence ID" value="NZ_JAJKFW010000057.1"/>
</dbReference>
<evidence type="ECO:0000313" key="2">
    <source>
        <dbReference type="Proteomes" id="UP001430306"/>
    </source>
</evidence>
<protein>
    <recommendedName>
        <fullName evidence="3">HEAT repeat domain-containing protein</fullName>
    </recommendedName>
</protein>
<organism evidence="1 2">
    <name type="scientific">Rhodopirellula halodulae</name>
    <dbReference type="NCBI Taxonomy" id="2894198"/>
    <lineage>
        <taxon>Bacteria</taxon>
        <taxon>Pseudomonadati</taxon>
        <taxon>Planctomycetota</taxon>
        <taxon>Planctomycetia</taxon>
        <taxon>Pirellulales</taxon>
        <taxon>Pirellulaceae</taxon>
        <taxon>Rhodopirellula</taxon>
    </lineage>
</organism>
<name>A0ABS8NLW9_9BACT</name>
<proteinExistence type="predicted"/>
<evidence type="ECO:0008006" key="3">
    <source>
        <dbReference type="Google" id="ProtNLM"/>
    </source>
</evidence>
<comment type="caution">
    <text evidence="1">The sequence shown here is derived from an EMBL/GenBank/DDBJ whole genome shotgun (WGS) entry which is preliminary data.</text>
</comment>
<accession>A0ABS8NLW9</accession>
<dbReference type="InterPro" id="IPR016024">
    <property type="entry name" value="ARM-type_fold"/>
</dbReference>
<keyword evidence="2" id="KW-1185">Reference proteome</keyword>
<dbReference type="SUPFAM" id="SSF48371">
    <property type="entry name" value="ARM repeat"/>
    <property type="match status" value="1"/>
</dbReference>